<dbReference type="InParanoid" id="A0A5C7EJ06"/>
<dbReference type="EMBL" id="VPFL01000014">
    <property type="protein sequence ID" value="TXF11398.1"/>
    <property type="molecule type" value="Genomic_DNA"/>
</dbReference>
<sequence length="194" mass="21603">MSIQSENWLPRHRLTVDEYHRMGEVGLLAPEARVELIEGEIIDRARIGSRHAGTIARLIHLLTAVVGDRAIVYSQSPLRLDEHSEPQPDLALLKPRRDFYTSRHPTASDTLLVVEVSDVTLRYDRQVKVPLYARHGVPEVWIVDLENALTHYFRSPAGETYAHISATERPGLAPIVALPGVAVDLSGLLPSPSE</sequence>
<evidence type="ECO:0000313" key="3">
    <source>
        <dbReference type="Proteomes" id="UP000321201"/>
    </source>
</evidence>
<dbReference type="RefSeq" id="WP_147800230.1">
    <property type="nucleotide sequence ID" value="NZ_VPFL01000014.1"/>
</dbReference>
<comment type="caution">
    <text evidence="2">The sequence shown here is derived from an EMBL/GenBank/DDBJ whole genome shotgun (WGS) entry which is preliminary data.</text>
</comment>
<proteinExistence type="predicted"/>
<dbReference type="CDD" id="cd06260">
    <property type="entry name" value="DUF820-like"/>
    <property type="match status" value="1"/>
</dbReference>
<keyword evidence="2" id="KW-0540">Nuclease</keyword>
<gene>
    <name evidence="2" type="ORF">FR698_10905</name>
</gene>
<protein>
    <submittedName>
        <fullName evidence="2">Uma2 family endonuclease</fullName>
    </submittedName>
</protein>
<dbReference type="InterPro" id="IPR011335">
    <property type="entry name" value="Restrct_endonuc-II-like"/>
</dbReference>
<dbReference type="PANTHER" id="PTHR35400:SF1">
    <property type="entry name" value="SLR1083 PROTEIN"/>
    <property type="match status" value="1"/>
</dbReference>
<dbReference type="OrthoDB" id="196625at2"/>
<feature type="domain" description="Putative restriction endonuclease" evidence="1">
    <location>
        <begin position="17"/>
        <end position="184"/>
    </location>
</feature>
<dbReference type="InterPro" id="IPR008538">
    <property type="entry name" value="Uma2"/>
</dbReference>
<name>A0A5C7EJ06_9PROT</name>
<dbReference type="PANTHER" id="PTHR35400">
    <property type="entry name" value="SLR1083 PROTEIN"/>
    <property type="match status" value="1"/>
</dbReference>
<dbReference type="Gene3D" id="3.90.1570.10">
    <property type="entry name" value="tt1808, chain A"/>
    <property type="match status" value="1"/>
</dbReference>
<keyword evidence="3" id="KW-1185">Reference proteome</keyword>
<dbReference type="Proteomes" id="UP000321201">
    <property type="component" value="Unassembled WGS sequence"/>
</dbReference>
<keyword evidence="2" id="KW-0378">Hydrolase</keyword>
<dbReference type="AlphaFoldDB" id="A0A5C7EJ06"/>
<reference evidence="2 3" key="1">
    <citation type="submission" date="2019-08" db="EMBL/GenBank/DDBJ databases">
        <title>Pelomicrobium methylotrophicum gen. nov., sp. nov. a moderately thermophilic, facultatively anaerobic, lithoautotrophic and methylotrophic bacterium isolated from a terrestrial mud volcano.</title>
        <authorList>
            <person name="Slobodkina G.B."/>
            <person name="Merkel A.Y."/>
            <person name="Slobodkin A.I."/>
        </authorList>
    </citation>
    <scope>NUCLEOTIDE SEQUENCE [LARGE SCALE GENOMIC DNA]</scope>
    <source>
        <strain evidence="2 3">SM250</strain>
    </source>
</reference>
<organism evidence="2 3">
    <name type="scientific">Pelomicrobium methylotrophicum</name>
    <dbReference type="NCBI Taxonomy" id="2602750"/>
    <lineage>
        <taxon>Bacteria</taxon>
        <taxon>Pseudomonadati</taxon>
        <taxon>Pseudomonadota</taxon>
        <taxon>Hydrogenophilia</taxon>
        <taxon>Hydrogenophilia incertae sedis</taxon>
        <taxon>Pelomicrobium</taxon>
    </lineage>
</organism>
<dbReference type="SUPFAM" id="SSF52980">
    <property type="entry name" value="Restriction endonuclease-like"/>
    <property type="match status" value="1"/>
</dbReference>
<accession>A0A5C7EJ06</accession>
<evidence type="ECO:0000313" key="2">
    <source>
        <dbReference type="EMBL" id="TXF11398.1"/>
    </source>
</evidence>
<keyword evidence="2" id="KW-0255">Endonuclease</keyword>
<dbReference type="InterPro" id="IPR012296">
    <property type="entry name" value="Nuclease_put_TT1808"/>
</dbReference>
<dbReference type="Pfam" id="PF05685">
    <property type="entry name" value="Uma2"/>
    <property type="match status" value="1"/>
</dbReference>
<evidence type="ECO:0000259" key="1">
    <source>
        <dbReference type="Pfam" id="PF05685"/>
    </source>
</evidence>
<dbReference type="GO" id="GO:0004519">
    <property type="term" value="F:endonuclease activity"/>
    <property type="evidence" value="ECO:0007669"/>
    <property type="project" value="UniProtKB-KW"/>
</dbReference>